<dbReference type="InterPro" id="IPR019129">
    <property type="entry name" value="Folate-sensitive_fs_Fra10Ac1"/>
</dbReference>
<dbReference type="OrthoDB" id="197967at2759"/>
<dbReference type="InterPro" id="IPR050645">
    <property type="entry name" value="Histidine_acid_phosphatase"/>
</dbReference>
<dbReference type="Pfam" id="PF09725">
    <property type="entry name" value="Fra10Ac1"/>
    <property type="match status" value="1"/>
</dbReference>
<dbReference type="EMBL" id="OV725077">
    <property type="protein sequence ID" value="CAH1389542.1"/>
    <property type="molecule type" value="Genomic_DNA"/>
</dbReference>
<sequence>MDMSKYSFPRSNYLSWNPYELHKHLINTYVLNRKGNTALLRRDNSKDKRDIDIIRENHKFVWEDDDIPSTWEERLAKKYYDKLFKEFCITDMSKYKENKFAMRWQTEQELVTGKGQFVCANKACSENESLRTWEVNFAYKEDGERKNALVKLRLCSSCSKKLNYAHKKTEIKRPKRKNKLTNDKILSSPIENISEGTVVENIQKKSDEPKDSGEGEEIWKAPLEDVEEISREEEFEKYLEHLLL</sequence>
<dbReference type="PANTHER" id="PTHR11567">
    <property type="entry name" value="ACID PHOSPHATASE-RELATED"/>
    <property type="match status" value="1"/>
</dbReference>
<evidence type="ECO:0000313" key="2">
    <source>
        <dbReference type="EMBL" id="CAH1389542.1"/>
    </source>
</evidence>
<dbReference type="GO" id="GO:0016791">
    <property type="term" value="F:phosphatase activity"/>
    <property type="evidence" value="ECO:0007669"/>
    <property type="project" value="TreeGrafter"/>
</dbReference>
<gene>
    <name evidence="2" type="ORF">NEZAVI_LOCUS938</name>
</gene>
<protein>
    <recommendedName>
        <fullName evidence="4">Protein FRA10AC1</fullName>
    </recommendedName>
</protein>
<keyword evidence="3" id="KW-1185">Reference proteome</keyword>
<evidence type="ECO:0008006" key="4">
    <source>
        <dbReference type="Google" id="ProtNLM"/>
    </source>
</evidence>
<organism evidence="2 3">
    <name type="scientific">Nezara viridula</name>
    <name type="common">Southern green stink bug</name>
    <name type="synonym">Cimex viridulus</name>
    <dbReference type="NCBI Taxonomy" id="85310"/>
    <lineage>
        <taxon>Eukaryota</taxon>
        <taxon>Metazoa</taxon>
        <taxon>Ecdysozoa</taxon>
        <taxon>Arthropoda</taxon>
        <taxon>Hexapoda</taxon>
        <taxon>Insecta</taxon>
        <taxon>Pterygota</taxon>
        <taxon>Neoptera</taxon>
        <taxon>Paraneoptera</taxon>
        <taxon>Hemiptera</taxon>
        <taxon>Heteroptera</taxon>
        <taxon>Panheteroptera</taxon>
        <taxon>Pentatomomorpha</taxon>
        <taxon>Pentatomoidea</taxon>
        <taxon>Pentatomidae</taxon>
        <taxon>Pentatominae</taxon>
        <taxon>Nezara</taxon>
    </lineage>
</organism>
<feature type="compositionally biased region" description="Basic and acidic residues" evidence="1">
    <location>
        <begin position="202"/>
        <end position="219"/>
    </location>
</feature>
<evidence type="ECO:0000313" key="3">
    <source>
        <dbReference type="Proteomes" id="UP001152798"/>
    </source>
</evidence>
<dbReference type="PANTHER" id="PTHR11567:SF25">
    <property type="entry name" value="PROTEIN FRA10AC1"/>
    <property type="match status" value="1"/>
</dbReference>
<reference evidence="2" key="1">
    <citation type="submission" date="2022-01" db="EMBL/GenBank/DDBJ databases">
        <authorList>
            <person name="King R."/>
        </authorList>
    </citation>
    <scope>NUCLEOTIDE SEQUENCE</scope>
</reference>
<dbReference type="AlphaFoldDB" id="A0A9P0DZ91"/>
<name>A0A9P0DZ91_NEZVI</name>
<dbReference type="Proteomes" id="UP001152798">
    <property type="component" value="Chromosome 1"/>
</dbReference>
<proteinExistence type="predicted"/>
<feature type="region of interest" description="Disordered" evidence="1">
    <location>
        <begin position="198"/>
        <end position="219"/>
    </location>
</feature>
<accession>A0A9P0DZ91</accession>
<evidence type="ECO:0000256" key="1">
    <source>
        <dbReference type="SAM" id="MobiDB-lite"/>
    </source>
</evidence>